<feature type="domain" description="Iron sulphur" evidence="1">
    <location>
        <begin position="48"/>
        <end position="81"/>
    </location>
</feature>
<evidence type="ECO:0000313" key="3">
    <source>
        <dbReference type="Proteomes" id="UP000290809"/>
    </source>
</evidence>
<reference evidence="2 3" key="1">
    <citation type="journal article" date="2019" name="PLoS Pathog.">
        <title>Genome sequence of the bovine parasite Schistosoma bovis Tanzania.</title>
        <authorList>
            <person name="Oey H."/>
            <person name="Zakrzewski M."/>
            <person name="Gobert G."/>
            <person name="Gravermann K."/>
            <person name="Stoye J."/>
            <person name="Jones M."/>
            <person name="Mcmanus D."/>
            <person name="Krause L."/>
        </authorList>
    </citation>
    <scope>NUCLEOTIDE SEQUENCE [LARGE SCALE GENOMIC DNA]</scope>
    <source>
        <strain evidence="2 3">TAN1997</strain>
    </source>
</reference>
<dbReference type="EMBL" id="QMKO01001852">
    <property type="protein sequence ID" value="RTG86139.1"/>
    <property type="molecule type" value="Genomic_DNA"/>
</dbReference>
<organism evidence="2 3">
    <name type="scientific">Schistosoma bovis</name>
    <name type="common">Blood fluke</name>
    <dbReference type="NCBI Taxonomy" id="6184"/>
    <lineage>
        <taxon>Eukaryota</taxon>
        <taxon>Metazoa</taxon>
        <taxon>Spiralia</taxon>
        <taxon>Lophotrochozoa</taxon>
        <taxon>Platyhelminthes</taxon>
        <taxon>Trematoda</taxon>
        <taxon>Digenea</taxon>
        <taxon>Strigeidida</taxon>
        <taxon>Schistosomatoidea</taxon>
        <taxon>Schistosomatidae</taxon>
        <taxon>Schistosoma</taxon>
    </lineage>
</organism>
<dbReference type="STRING" id="6184.A0A430QEH6"/>
<proteinExistence type="predicted"/>
<dbReference type="GO" id="GO:0051537">
    <property type="term" value="F:2 iron, 2 sulfur cluster binding"/>
    <property type="evidence" value="ECO:0007669"/>
    <property type="project" value="InterPro"/>
</dbReference>
<dbReference type="AlphaFoldDB" id="A0A430QEH6"/>
<sequence length="127" mass="14813">MNILHTIVCDIAPDMLRSVPIPKSFRDIFRLSCNLLKYINHSVYLTKMNILHTIVCDIAPDMLRSVPIPKSFRDIFRLSCNLLKYINHVCSKGCASPHCFRLIQWSHRLCCIHYCNASSWKTEDPYQ</sequence>
<dbReference type="InterPro" id="IPR019610">
    <property type="entry name" value="FeS-contain_mitoNEET_N"/>
</dbReference>
<feature type="domain" description="Iron sulphur" evidence="1">
    <location>
        <begin position="1"/>
        <end position="34"/>
    </location>
</feature>
<keyword evidence="3" id="KW-1185">Reference proteome</keyword>
<dbReference type="Proteomes" id="UP000290809">
    <property type="component" value="Unassembled WGS sequence"/>
</dbReference>
<dbReference type="Pfam" id="PF10660">
    <property type="entry name" value="MitoNEET_N"/>
    <property type="match status" value="2"/>
</dbReference>
<protein>
    <recommendedName>
        <fullName evidence="1">Iron sulphur domain-containing protein</fullName>
    </recommendedName>
</protein>
<gene>
    <name evidence="2" type="ORF">DC041_0002879</name>
</gene>
<evidence type="ECO:0000259" key="1">
    <source>
        <dbReference type="Pfam" id="PF10660"/>
    </source>
</evidence>
<name>A0A430QEH6_SCHBO</name>
<accession>A0A430QEH6</accession>
<comment type="caution">
    <text evidence="2">The sequence shown here is derived from an EMBL/GenBank/DDBJ whole genome shotgun (WGS) entry which is preliminary data.</text>
</comment>
<evidence type="ECO:0000313" key="2">
    <source>
        <dbReference type="EMBL" id="RTG86139.1"/>
    </source>
</evidence>